<gene>
    <name evidence="1" type="ORF">GCM10009431_19440</name>
</gene>
<proteinExistence type="predicted"/>
<evidence type="ECO:0008006" key="3">
    <source>
        <dbReference type="Google" id="ProtNLM"/>
    </source>
</evidence>
<evidence type="ECO:0000313" key="2">
    <source>
        <dbReference type="Proteomes" id="UP001500736"/>
    </source>
</evidence>
<accession>A0ABN1JQX8</accession>
<organism evidence="1 2">
    <name type="scientific">Gaetbulibacter jejuensis</name>
    <dbReference type="NCBI Taxonomy" id="584607"/>
    <lineage>
        <taxon>Bacteria</taxon>
        <taxon>Pseudomonadati</taxon>
        <taxon>Bacteroidota</taxon>
        <taxon>Flavobacteriia</taxon>
        <taxon>Flavobacteriales</taxon>
        <taxon>Flavobacteriaceae</taxon>
        <taxon>Gaetbulibacter</taxon>
    </lineage>
</organism>
<dbReference type="RefSeq" id="WP_129760009.1">
    <property type="nucleotide sequence ID" value="NZ_BAAAGF010000003.1"/>
</dbReference>
<dbReference type="Gene3D" id="1.10.720.160">
    <property type="match status" value="1"/>
</dbReference>
<name>A0ABN1JQX8_9FLAO</name>
<dbReference type="EMBL" id="BAAAGF010000003">
    <property type="protein sequence ID" value="GAA0744922.1"/>
    <property type="molecule type" value="Genomic_DNA"/>
</dbReference>
<dbReference type="CDD" id="cd24079">
    <property type="entry name" value="ASKHA_NBD_PG1100-like"/>
    <property type="match status" value="1"/>
</dbReference>
<dbReference type="SUPFAM" id="SSF53067">
    <property type="entry name" value="Actin-like ATPase domain"/>
    <property type="match status" value="2"/>
</dbReference>
<sequence length="286" mass="32602">MILIVDSGSTKCDWIAVDNNGNQLLEKIRTKGLNPAILKEKKLFKIIKASEELMTVKDQVTDIYFYGAGCGTENPRLLLTQVLRSLFLKANVEVKEDTMAAVRATINTPDEAAVVCIMGTGSNCSYYDGKELHQRVKSLGYTLMDDASGNYYGKELIRDYYYNHMPEQIKVAFGDKYNLEADYIKYNLYKQPNPNAYLANFAEFMILNKDSEYIKELIKKGVRRFAKNMILQFKEELKTAPVHFAGSIAFFCQDEIKEVAEELNFKVGNFERRPIEGLVNFHTNAS</sequence>
<evidence type="ECO:0000313" key="1">
    <source>
        <dbReference type="EMBL" id="GAA0744922.1"/>
    </source>
</evidence>
<reference evidence="1 2" key="1">
    <citation type="journal article" date="2019" name="Int. J. Syst. Evol. Microbiol.">
        <title>The Global Catalogue of Microorganisms (GCM) 10K type strain sequencing project: providing services to taxonomists for standard genome sequencing and annotation.</title>
        <authorList>
            <consortium name="The Broad Institute Genomics Platform"/>
            <consortium name="The Broad Institute Genome Sequencing Center for Infectious Disease"/>
            <person name="Wu L."/>
            <person name="Ma J."/>
        </authorList>
    </citation>
    <scope>NUCLEOTIDE SEQUENCE [LARGE SCALE GENOMIC DNA]</scope>
    <source>
        <strain evidence="1 2">JCM 15976</strain>
    </source>
</reference>
<comment type="caution">
    <text evidence="1">The sequence shown here is derived from an EMBL/GenBank/DDBJ whole genome shotgun (WGS) entry which is preliminary data.</text>
</comment>
<dbReference type="Gene3D" id="3.30.420.40">
    <property type="match status" value="2"/>
</dbReference>
<keyword evidence="2" id="KW-1185">Reference proteome</keyword>
<dbReference type="InterPro" id="IPR043129">
    <property type="entry name" value="ATPase_NBD"/>
</dbReference>
<protein>
    <recommendedName>
        <fullName evidence="3">N-acetylglucosamine kinase</fullName>
    </recommendedName>
</protein>
<dbReference type="Proteomes" id="UP001500736">
    <property type="component" value="Unassembled WGS sequence"/>
</dbReference>